<dbReference type="PANTHER" id="PTHR30504:SF3">
    <property type="entry name" value="GLUCANS BIOSYNTHESIS PROTEIN D"/>
    <property type="match status" value="1"/>
</dbReference>
<dbReference type="InterPro" id="IPR013783">
    <property type="entry name" value="Ig-like_fold"/>
</dbReference>
<dbReference type="InterPro" id="IPR006311">
    <property type="entry name" value="TAT_signal"/>
</dbReference>
<comment type="caution">
    <text evidence="8">The sequence shown here is derived from an EMBL/GenBank/DDBJ whole genome shotgun (WGS) entry which is preliminary data.</text>
</comment>
<evidence type="ECO:0000256" key="3">
    <source>
        <dbReference type="ARBA" id="ARBA00009284"/>
    </source>
</evidence>
<feature type="signal peptide" evidence="6">
    <location>
        <begin position="1"/>
        <end position="27"/>
    </location>
</feature>
<evidence type="ECO:0000256" key="5">
    <source>
        <dbReference type="ARBA" id="ARBA00022764"/>
    </source>
</evidence>
<sequence length="545" mass="60482">MTATRARRDLLKALSGAAALASLSMVARPVLSQTNDAKTGGTAGNEALSLGPPKPFVFEDLVAAARESASKPYEPVPPPAPEVTERIDYSEHGAIRFPPEKAMFKTGEAHYPATFFHLGKWFPTPVNMHVLVDGMAHEVLYRSDYFDAPDDNPAHDMPDGSGFAGFRLHEDKARADWKTQDWIAFLGASYFRAIGDEGQYGLSARALAIDTAIGGPEEFPAFTNVYIQPARGENDPVRIHATVEGPSVAGACRFDLFRTSGVEVDVDIRLFFRQPVERLGIAPLTSMYWFSETISGAADDWRPEVHDSDGLSLWTGGGERIWRPLNNPPRTTVSSFLDSGPRGFGLLQRDRRVLHYLDGVRYHRRPSLWIEPHSDWGAGSVQLVEIPTDDEIHDNIVAFWVPEERIERGSEARFGYRMYWYAEPPHQADALGRCVATRLGRGGEPGRKRPKGVRKFVIDFAGGPIGDLKGDAPVEVAIEASRGGVSYIFTEPVPEVPRWRAQFDLHLDDAGQATEPVDLRAYLHIDGEPITETWLYQYWPEEVSG</sequence>
<dbReference type="AlphaFoldDB" id="A0A8J7S4U6"/>
<accession>A0A8J7S4U6</accession>
<comment type="subcellular location">
    <subcellularLocation>
        <location evidence="1">Periplasm</location>
    </subcellularLocation>
</comment>
<dbReference type="EMBL" id="JAGMWN010000009">
    <property type="protein sequence ID" value="MBP5858568.1"/>
    <property type="molecule type" value="Genomic_DNA"/>
</dbReference>
<feature type="domain" description="Glucan biosynthesis periplasmic MdoG C-terminal" evidence="7">
    <location>
        <begin position="56"/>
        <end position="538"/>
    </location>
</feature>
<dbReference type="GO" id="GO:0051274">
    <property type="term" value="P:beta-glucan biosynthetic process"/>
    <property type="evidence" value="ECO:0007669"/>
    <property type="project" value="TreeGrafter"/>
</dbReference>
<dbReference type="PANTHER" id="PTHR30504">
    <property type="entry name" value="GLUCANS BIOSYNTHESIS PROTEIN"/>
    <property type="match status" value="1"/>
</dbReference>
<dbReference type="GO" id="GO:0003824">
    <property type="term" value="F:catalytic activity"/>
    <property type="evidence" value="ECO:0007669"/>
    <property type="project" value="InterPro"/>
</dbReference>
<evidence type="ECO:0000256" key="1">
    <source>
        <dbReference type="ARBA" id="ARBA00004418"/>
    </source>
</evidence>
<evidence type="ECO:0000256" key="2">
    <source>
        <dbReference type="ARBA" id="ARBA00005001"/>
    </source>
</evidence>
<name>A0A8J7S4U6_9PROT</name>
<dbReference type="InterPro" id="IPR014438">
    <property type="entry name" value="Glucan_biosyn_MdoG/MdoD"/>
</dbReference>
<dbReference type="GO" id="GO:0030288">
    <property type="term" value="C:outer membrane-bounded periplasmic space"/>
    <property type="evidence" value="ECO:0007669"/>
    <property type="project" value="TreeGrafter"/>
</dbReference>
<gene>
    <name evidence="8" type="ORF">KAJ83_16225</name>
</gene>
<evidence type="ECO:0000259" key="7">
    <source>
        <dbReference type="Pfam" id="PF04349"/>
    </source>
</evidence>
<dbReference type="PROSITE" id="PS51318">
    <property type="entry name" value="TAT"/>
    <property type="match status" value="1"/>
</dbReference>
<evidence type="ECO:0000313" key="8">
    <source>
        <dbReference type="EMBL" id="MBP5858568.1"/>
    </source>
</evidence>
<dbReference type="Pfam" id="PF04349">
    <property type="entry name" value="MdoG"/>
    <property type="match status" value="1"/>
</dbReference>
<dbReference type="SUPFAM" id="SSF81296">
    <property type="entry name" value="E set domains"/>
    <property type="match status" value="1"/>
</dbReference>
<feature type="chain" id="PRO_5035155432" evidence="6">
    <location>
        <begin position="28"/>
        <end position="545"/>
    </location>
</feature>
<dbReference type="UniPathway" id="UPA00637"/>
<keyword evidence="5" id="KW-0574">Periplasm</keyword>
<keyword evidence="4 6" id="KW-0732">Signal</keyword>
<keyword evidence="9" id="KW-1185">Reference proteome</keyword>
<reference evidence="8" key="1">
    <citation type="submission" date="2021-04" db="EMBL/GenBank/DDBJ databases">
        <authorList>
            <person name="Zhang D.-C."/>
        </authorList>
    </citation>
    <scope>NUCLEOTIDE SEQUENCE</scope>
    <source>
        <strain evidence="8">CGMCC 1.15697</strain>
    </source>
</reference>
<dbReference type="InterPro" id="IPR014756">
    <property type="entry name" value="Ig_E-set"/>
</dbReference>
<evidence type="ECO:0000256" key="4">
    <source>
        <dbReference type="ARBA" id="ARBA00022729"/>
    </source>
</evidence>
<evidence type="ECO:0000256" key="6">
    <source>
        <dbReference type="SAM" id="SignalP"/>
    </source>
</evidence>
<protein>
    <submittedName>
        <fullName evidence="8">Glucan biosynthesis protein D</fullName>
    </submittedName>
</protein>
<dbReference type="SUPFAM" id="SSF74650">
    <property type="entry name" value="Galactose mutarotase-like"/>
    <property type="match status" value="1"/>
</dbReference>
<dbReference type="InterPro" id="IPR014718">
    <property type="entry name" value="GH-type_carb-bd"/>
</dbReference>
<dbReference type="Proteomes" id="UP000672602">
    <property type="component" value="Unassembled WGS sequence"/>
</dbReference>
<comment type="pathway">
    <text evidence="2">Glycan metabolism; osmoregulated periplasmic glucan (OPG) biosynthesis.</text>
</comment>
<dbReference type="PIRSF" id="PIRSF006281">
    <property type="entry name" value="MdoG"/>
    <property type="match status" value="1"/>
</dbReference>
<proteinExistence type="inferred from homology"/>
<dbReference type="InterPro" id="IPR007444">
    <property type="entry name" value="Glucan_biosyn_MdoG_C"/>
</dbReference>
<dbReference type="InterPro" id="IPR011013">
    <property type="entry name" value="Gal_mutarotase_sf_dom"/>
</dbReference>
<dbReference type="GO" id="GO:0030246">
    <property type="term" value="F:carbohydrate binding"/>
    <property type="evidence" value="ECO:0007669"/>
    <property type="project" value="InterPro"/>
</dbReference>
<dbReference type="Gene3D" id="2.60.40.10">
    <property type="entry name" value="Immunoglobulins"/>
    <property type="match status" value="1"/>
</dbReference>
<dbReference type="Gene3D" id="2.70.98.10">
    <property type="match status" value="1"/>
</dbReference>
<evidence type="ECO:0000313" key="9">
    <source>
        <dbReference type="Proteomes" id="UP000672602"/>
    </source>
</evidence>
<dbReference type="RefSeq" id="WP_210683160.1">
    <property type="nucleotide sequence ID" value="NZ_JAGMWN010000009.1"/>
</dbReference>
<organism evidence="8 9">
    <name type="scientific">Marivibrio halodurans</name>
    <dbReference type="NCBI Taxonomy" id="2039722"/>
    <lineage>
        <taxon>Bacteria</taxon>
        <taxon>Pseudomonadati</taxon>
        <taxon>Pseudomonadota</taxon>
        <taxon>Alphaproteobacteria</taxon>
        <taxon>Rhodospirillales</taxon>
        <taxon>Rhodospirillaceae</taxon>
        <taxon>Marivibrio</taxon>
    </lineage>
</organism>
<comment type="similarity">
    <text evidence="3">Belongs to the OpgD/OpgG family.</text>
</comment>